<sequence>MTCIAPCAAGRALRWWKCRPSLNQVLRCSYTQSCTLNAEIKNFVGKHCRDPIMHCGGSQRPLGGITGHDRAGLSDLCRGLCAAAA</sequence>
<proteinExistence type="predicted"/>
<protein>
    <submittedName>
        <fullName evidence="1">Uncharacterized protein</fullName>
    </submittedName>
</protein>
<organism evidence="1 2">
    <name type="scientific">Eleutherodactylus coqui</name>
    <name type="common">Puerto Rican coqui</name>
    <dbReference type="NCBI Taxonomy" id="57060"/>
    <lineage>
        <taxon>Eukaryota</taxon>
        <taxon>Metazoa</taxon>
        <taxon>Chordata</taxon>
        <taxon>Craniata</taxon>
        <taxon>Vertebrata</taxon>
        <taxon>Euteleostomi</taxon>
        <taxon>Amphibia</taxon>
        <taxon>Batrachia</taxon>
        <taxon>Anura</taxon>
        <taxon>Neobatrachia</taxon>
        <taxon>Hyloidea</taxon>
        <taxon>Eleutherodactylidae</taxon>
        <taxon>Eleutherodactylinae</taxon>
        <taxon>Eleutherodactylus</taxon>
        <taxon>Eleutherodactylus</taxon>
    </lineage>
</organism>
<keyword evidence="2" id="KW-1185">Reference proteome</keyword>
<accession>A0A8J6B0X1</accession>
<gene>
    <name evidence="1" type="ORF">GDO78_018229</name>
</gene>
<dbReference type="Proteomes" id="UP000770717">
    <property type="component" value="Unassembled WGS sequence"/>
</dbReference>
<dbReference type="EMBL" id="WNTK01029830">
    <property type="protein sequence ID" value="KAG9461069.1"/>
    <property type="molecule type" value="Genomic_DNA"/>
</dbReference>
<comment type="caution">
    <text evidence="1">The sequence shown here is derived from an EMBL/GenBank/DDBJ whole genome shotgun (WGS) entry which is preliminary data.</text>
</comment>
<name>A0A8J6B0X1_ELECQ</name>
<evidence type="ECO:0000313" key="2">
    <source>
        <dbReference type="Proteomes" id="UP000770717"/>
    </source>
</evidence>
<evidence type="ECO:0000313" key="1">
    <source>
        <dbReference type="EMBL" id="KAG9461069.1"/>
    </source>
</evidence>
<dbReference type="AlphaFoldDB" id="A0A8J6B0X1"/>
<reference evidence="1" key="1">
    <citation type="thesis" date="2020" institute="ProQuest LLC" country="789 East Eisenhower Parkway, Ann Arbor, MI, USA">
        <title>Comparative Genomics and Chromosome Evolution.</title>
        <authorList>
            <person name="Mudd A.B."/>
        </authorList>
    </citation>
    <scope>NUCLEOTIDE SEQUENCE</scope>
    <source>
        <strain evidence="1">HN-11 Male</strain>
        <tissue evidence="1">Kidney and liver</tissue>
    </source>
</reference>